<organism evidence="3 4">
    <name type="scientific">Collybia nuda</name>
    <dbReference type="NCBI Taxonomy" id="64659"/>
    <lineage>
        <taxon>Eukaryota</taxon>
        <taxon>Fungi</taxon>
        <taxon>Dikarya</taxon>
        <taxon>Basidiomycota</taxon>
        <taxon>Agaricomycotina</taxon>
        <taxon>Agaricomycetes</taxon>
        <taxon>Agaricomycetidae</taxon>
        <taxon>Agaricales</taxon>
        <taxon>Tricholomatineae</taxon>
        <taxon>Clitocybaceae</taxon>
        <taxon>Collybia</taxon>
    </lineage>
</organism>
<reference evidence="3" key="1">
    <citation type="submission" date="2020-11" db="EMBL/GenBank/DDBJ databases">
        <authorList>
            <consortium name="DOE Joint Genome Institute"/>
            <person name="Ahrendt S."/>
            <person name="Riley R."/>
            <person name="Andreopoulos W."/>
            <person name="Labutti K."/>
            <person name="Pangilinan J."/>
            <person name="Ruiz-Duenas F.J."/>
            <person name="Barrasa J.M."/>
            <person name="Sanchez-Garcia M."/>
            <person name="Camarero S."/>
            <person name="Miyauchi S."/>
            <person name="Serrano A."/>
            <person name="Linde D."/>
            <person name="Babiker R."/>
            <person name="Drula E."/>
            <person name="Ayuso-Fernandez I."/>
            <person name="Pacheco R."/>
            <person name="Padilla G."/>
            <person name="Ferreira P."/>
            <person name="Barriuso J."/>
            <person name="Kellner H."/>
            <person name="Castanera R."/>
            <person name="Alfaro M."/>
            <person name="Ramirez L."/>
            <person name="Pisabarro A.G."/>
            <person name="Kuo A."/>
            <person name="Tritt A."/>
            <person name="Lipzen A."/>
            <person name="He G."/>
            <person name="Yan M."/>
            <person name="Ng V."/>
            <person name="Cullen D."/>
            <person name="Martin F."/>
            <person name="Rosso M.-N."/>
            <person name="Henrissat B."/>
            <person name="Hibbett D."/>
            <person name="Martinez A.T."/>
            <person name="Grigoriev I.V."/>
        </authorList>
    </citation>
    <scope>NUCLEOTIDE SEQUENCE</scope>
    <source>
        <strain evidence="3">CBS 247.69</strain>
    </source>
</reference>
<dbReference type="Proteomes" id="UP000807353">
    <property type="component" value="Unassembled WGS sequence"/>
</dbReference>
<name>A0A9P5YB55_9AGAR</name>
<evidence type="ECO:0000256" key="1">
    <source>
        <dbReference type="SAM" id="MobiDB-lite"/>
    </source>
</evidence>
<protein>
    <recommendedName>
        <fullName evidence="2">DUF6570 domain-containing protein</fullName>
    </recommendedName>
</protein>
<dbReference type="OrthoDB" id="3202965at2759"/>
<evidence type="ECO:0000259" key="2">
    <source>
        <dbReference type="Pfam" id="PF20209"/>
    </source>
</evidence>
<feature type="compositionally biased region" description="Polar residues" evidence="1">
    <location>
        <begin position="170"/>
        <end position="181"/>
    </location>
</feature>
<evidence type="ECO:0000313" key="3">
    <source>
        <dbReference type="EMBL" id="KAF9465628.1"/>
    </source>
</evidence>
<feature type="compositionally biased region" description="Basic and acidic residues" evidence="1">
    <location>
        <begin position="182"/>
        <end position="191"/>
    </location>
</feature>
<feature type="domain" description="DUF6570" evidence="2">
    <location>
        <begin position="292"/>
        <end position="390"/>
    </location>
</feature>
<sequence length="404" mass="45044">MPDIPYHAISVTGSGRAHLFPLSTVEPYIRAGFHEKIQTDSVFKFVDHVDSSELYRYTASKGFVHADIPFCELVTGLSVSSSLKIARIHGICIGSHVSKANLPPHFDNHNCLKCNLYTTILSVTQNCASKSRQRMKDTYIPVSSREDPMYMASVKTNASKASVKDKDPLHSSTYAENNMNSDDQHGNEEPHILFPPLPASESLQQQVIKDFCNEALPNNLEEAGCAVCGELSLKSNMSRLKSIKALLEVLVSPGTTRVERKKSSDPIREFKGPVLDYQCDMVCNECRKILRKGEVPKNALANNLWLGNVPDELSSLNFVEKLLVARVRHNCCFARVSSGMKKLVSHVIAFESPMPKIYACLPPPVDEIDQVLAIMFTGPAQPTEKEFKRTPLLSIGTWRYHIRI</sequence>
<dbReference type="AlphaFoldDB" id="A0A9P5YB55"/>
<comment type="caution">
    <text evidence="3">The sequence shown here is derived from an EMBL/GenBank/DDBJ whole genome shotgun (WGS) entry which is preliminary data.</text>
</comment>
<gene>
    <name evidence="3" type="ORF">BDZ94DRAFT_1320192</name>
</gene>
<evidence type="ECO:0000313" key="4">
    <source>
        <dbReference type="Proteomes" id="UP000807353"/>
    </source>
</evidence>
<dbReference type="EMBL" id="MU150246">
    <property type="protein sequence ID" value="KAF9465628.1"/>
    <property type="molecule type" value="Genomic_DNA"/>
</dbReference>
<proteinExistence type="predicted"/>
<dbReference type="InterPro" id="IPR046700">
    <property type="entry name" value="DUF6570"/>
</dbReference>
<keyword evidence="4" id="KW-1185">Reference proteome</keyword>
<dbReference type="Pfam" id="PF20209">
    <property type="entry name" value="DUF6570"/>
    <property type="match status" value="1"/>
</dbReference>
<feature type="region of interest" description="Disordered" evidence="1">
    <location>
        <begin position="156"/>
        <end position="196"/>
    </location>
</feature>
<accession>A0A9P5YB55</accession>